<name>A0A0E9QE76_ANGAN</name>
<feature type="compositionally biased region" description="Basic and acidic residues" evidence="1">
    <location>
        <begin position="1"/>
        <end position="25"/>
    </location>
</feature>
<feature type="compositionally biased region" description="Basic residues" evidence="1">
    <location>
        <begin position="26"/>
        <end position="35"/>
    </location>
</feature>
<feature type="region of interest" description="Disordered" evidence="1">
    <location>
        <begin position="1"/>
        <end position="35"/>
    </location>
</feature>
<proteinExistence type="predicted"/>
<accession>A0A0E9QE76</accession>
<dbReference type="AlphaFoldDB" id="A0A0E9QE76"/>
<dbReference type="EMBL" id="GBXM01093483">
    <property type="protein sequence ID" value="JAH15094.1"/>
    <property type="molecule type" value="Transcribed_RNA"/>
</dbReference>
<organism evidence="2">
    <name type="scientific">Anguilla anguilla</name>
    <name type="common">European freshwater eel</name>
    <name type="synonym">Muraena anguilla</name>
    <dbReference type="NCBI Taxonomy" id="7936"/>
    <lineage>
        <taxon>Eukaryota</taxon>
        <taxon>Metazoa</taxon>
        <taxon>Chordata</taxon>
        <taxon>Craniata</taxon>
        <taxon>Vertebrata</taxon>
        <taxon>Euteleostomi</taxon>
        <taxon>Actinopterygii</taxon>
        <taxon>Neopterygii</taxon>
        <taxon>Teleostei</taxon>
        <taxon>Anguilliformes</taxon>
        <taxon>Anguillidae</taxon>
        <taxon>Anguilla</taxon>
    </lineage>
</organism>
<protein>
    <submittedName>
        <fullName evidence="2">Uncharacterized protein</fullName>
    </submittedName>
</protein>
<reference evidence="2" key="1">
    <citation type="submission" date="2014-11" db="EMBL/GenBank/DDBJ databases">
        <authorList>
            <person name="Amaro Gonzalez C."/>
        </authorList>
    </citation>
    <scope>NUCLEOTIDE SEQUENCE</scope>
</reference>
<sequence>MKTIKELRLSPPPYREKLPHNDFRLAKSRKPLQGN</sequence>
<evidence type="ECO:0000256" key="1">
    <source>
        <dbReference type="SAM" id="MobiDB-lite"/>
    </source>
</evidence>
<reference evidence="2" key="2">
    <citation type="journal article" date="2015" name="Fish Shellfish Immunol.">
        <title>Early steps in the European eel (Anguilla anguilla)-Vibrio vulnificus interaction in the gills: Role of the RtxA13 toxin.</title>
        <authorList>
            <person name="Callol A."/>
            <person name="Pajuelo D."/>
            <person name="Ebbesson L."/>
            <person name="Teles M."/>
            <person name="MacKenzie S."/>
            <person name="Amaro C."/>
        </authorList>
    </citation>
    <scope>NUCLEOTIDE SEQUENCE</scope>
</reference>
<evidence type="ECO:0000313" key="2">
    <source>
        <dbReference type="EMBL" id="JAH15094.1"/>
    </source>
</evidence>